<evidence type="ECO:0000259" key="16">
    <source>
        <dbReference type="PROSITE" id="PS50004"/>
    </source>
</evidence>
<feature type="region of interest" description="Disordered" evidence="14">
    <location>
        <begin position="1405"/>
        <end position="1460"/>
    </location>
</feature>
<keyword evidence="4" id="KW-1003">Cell membrane</keyword>
<sequence>MSLTVVVSNATNLPNIEKFGKIDPLAIVKFQGSKKETKHINDELNPTWNETFTWDLGGKPLTSADSLEVEVKDHEKIGRNRLLGSATVPLRDLLQSKSHSLSNTLKLLDGNKRPTTGEISIQIKYAPPPGSEGATKGGGSGGGGGQTTGTAADGDADEGDADEDEGDDGDEGGEGDGGDEDGGGGGGGGAAAIAGMRKRKKRRGKLSKKPQDFQVRVKVWEARQLAGGNIHPVLKVTVSNQTKMTRVKKSTNRPYWDEVFFFNFHASPAELFDEVINFQVFNSRKLRSDAFIGNFELDIGTVYEADNHSIMNKWLLLSNAEDANAGAKGYVLVSMGVLAQGDEASVFKKCDDSDDIETNLLRPAGMQLRKGMFIVKVYNAEDIPQMDAGLFEGIKNILGSGSGKKELVDPYLIASFAGKKVKTDVKYTNDHPDWNQELRVPIRFPSMCEKLKLQMRDWDRVSNDDYIGTAFVDISSVSSPGEEEEEVAEEGRSTPALKGFLPTFGPCFVNFYGSTREFSELPDQYEDLNMGKGEGVAYRGRVLLSLETKLGEHPEVQAEELSHQDVLRVQKYLRRRKYILYACFIDATMVSESDDPVEFEVSIGNYGNKLDENCEPQASTTQPTNAVYDGCKYYFLPWVENKPLVVINSDWEDVSFRLNSLNLLLRKVERLSSNIEKVQMSLKAGAPPAEVAAQLIGTIDQLVADCREPLPAIDPTKDKANILDQRRFDTRTACLATIVEEATKLRENATDVSEAMEEIQGYLHILQELAVEPQNSMPDVIVWMISGSKRIAFHRIPSYDLLFSSLHPDACGKLCGKLNSIFLKTPETPESPPRPSEQVPSMFAGKSSMNIGAKKIPAMLRMKLWLGLEADSENFQKGLTDSSVAVFAETYENQMSILGNWTSKALPRPKFSDSTGKIKLKKESFSPPEGWRWEGDWHVSPELSLLYDADAGMTKFLEDVYEHESRNIPGGYWGSSSVPFTNVKGDACTAREEIQPPEGWEWEEVWQLDINRAVDEEGFEYCVEATVGGWGAVEKTYHLCRRRRWVRPRILVADPKALEKKKKKDLGEGWEFAPLFNMKFHATERKMDLVRRRRWHRKMVAESPKAKAVFSMGKDDESGDEESKASLSVPRMFLNFHMANKYQLRAYIYQARDLIAADSDSFSDPFAYVSFLNRSQKTELKKKTLCPTWDQTLIFDEIEIPGDPTIIAANPPDIVVEVFDDDTFGSDEFMGRVVMKPVVKLDSADQRVARLAWYTLCKGEGHAGELLASFELFLMSETSDLPFMPPMRGDLFLVPNGIRPVMQRTGVEFLCWGVRNMKKFQLSAVTSPCIEFEVGGKIISSKVIKNTKKNPNFDSPLLFLEVDLPKEELYTPPINLKVRDHRAFGRKPIVGVSVIKNLSEYRVTPTVEPTNGTPPSLEKPTGNGVSEVPSSELDASTTTDGAQEDTGLLQGKEVLFGDSDEMEPEVVATLMGELLSESVNRIAESAHSQSQSGDEVAPGTKGPGQTGSGTPGGGSTVSSTGAGEADHVVIMPEEEPPAETEPATDQPLKTVKKKFKRMVAFGIKHIKYIQLASSDMDMPFIPEVNEDEIDWWSKYYASVGEVEKCGDYLERGYDTLEIFPGPLENVEPYSGFSDFCNTYELSRGKSSDKDDEESSNVGEFKGLFRIYPLPGDPKAPLPPKVFKHLPPSSPVECVIRLYAIKAIDLQPQDPSGLSDPYLKVQLGKKKISEDDDYIPNTLNPVFGKMFEIKTFLPVYKDLTVSVWDHDLLSKDDIIGETVIDLENRFLTKYRASCGLPQSYSVSGPNKWRDTQKPMEILDDYCKKNNIPGPFYYGATKVSVDGKMYNLADFELNKIHTDHEGPADERLALYVLRAQGLVKEHLETRPLYSPLLPGIEQGKLQMWVDIFPLNLGPPGEPRDIMPRQPKKYVLRCVIWNTKDVILDETSITGEKMSDIYVKGWMAGQDEKQQTDVHYRSLNGEGNFNWRFVYPFEYIPPEQVMVIKKKEHFWSLDKTETHVPPSLILQVWDNDKFSADDFLGTLELNLNNMPAPRKKSRQSGLKQLPDNKEGKEVAMVSLFEQKRVNGWWPCISEETGERQLTGKLELELEIVTEQEAEERPAAPARDDPNANPTLDPPKRPETSFLWFTSPWKTLKFIIWHNYKWYIIGFLLAIILIAFVVLFIYSVPGVSVQKIFGAK</sequence>
<keyword evidence="7" id="KW-0479">Metal-binding</keyword>
<evidence type="ECO:0000256" key="9">
    <source>
        <dbReference type="ARBA" id="ARBA00022837"/>
    </source>
</evidence>
<dbReference type="Pfam" id="PF00168">
    <property type="entry name" value="C2"/>
    <property type="match status" value="7"/>
</dbReference>
<evidence type="ECO:0000313" key="18">
    <source>
        <dbReference type="RefSeq" id="XP_022096605.1"/>
    </source>
</evidence>
<dbReference type="InterPro" id="IPR037724">
    <property type="entry name" value="C2E_Ferlin"/>
</dbReference>
<dbReference type="FunFam" id="2.60.40.150:FF:000026">
    <property type="entry name" value="dysferlin isoform X2"/>
    <property type="match status" value="1"/>
</dbReference>
<dbReference type="Pfam" id="PF16165">
    <property type="entry name" value="Ferlin_C"/>
    <property type="match status" value="1"/>
</dbReference>
<protein>
    <submittedName>
        <fullName evidence="18">Dysferlin-like isoform X1</fullName>
    </submittedName>
</protein>
<evidence type="ECO:0000313" key="17">
    <source>
        <dbReference type="Proteomes" id="UP000694845"/>
    </source>
</evidence>
<keyword evidence="5" id="KW-0597">Phosphoprotein</keyword>
<keyword evidence="8" id="KW-0677">Repeat</keyword>
<proteinExistence type="inferred from homology"/>
<dbReference type="CDD" id="cd04018">
    <property type="entry name" value="C2C_Ferlin"/>
    <property type="match status" value="1"/>
</dbReference>
<dbReference type="SMART" id="SM00693">
    <property type="entry name" value="DysFN"/>
    <property type="match status" value="2"/>
</dbReference>
<feature type="compositionally biased region" description="Acidic residues" evidence="14">
    <location>
        <begin position="154"/>
        <end position="182"/>
    </location>
</feature>
<dbReference type="InterPro" id="IPR037725">
    <property type="entry name" value="C2F_Ferlin"/>
</dbReference>
<evidence type="ECO:0000256" key="10">
    <source>
        <dbReference type="ARBA" id="ARBA00022968"/>
    </source>
</evidence>
<keyword evidence="17" id="KW-1185">Reference proteome</keyword>
<dbReference type="SMART" id="SM00694">
    <property type="entry name" value="DysFC"/>
    <property type="match status" value="2"/>
</dbReference>
<evidence type="ECO:0000256" key="7">
    <source>
        <dbReference type="ARBA" id="ARBA00022723"/>
    </source>
</evidence>
<dbReference type="InterPro" id="IPR055072">
    <property type="entry name" value="Ferlin_DSRM"/>
</dbReference>
<dbReference type="Pfam" id="PF08151">
    <property type="entry name" value="FerI"/>
    <property type="match status" value="1"/>
</dbReference>
<feature type="domain" description="C2" evidence="16">
    <location>
        <begin position="1912"/>
        <end position="2057"/>
    </location>
</feature>
<evidence type="ECO:0000256" key="13">
    <source>
        <dbReference type="ARBA" id="ARBA00023329"/>
    </source>
</evidence>
<feature type="domain" description="C2" evidence="16">
    <location>
        <begin position="352"/>
        <end position="487"/>
    </location>
</feature>
<feature type="region of interest" description="Disordered" evidence="14">
    <location>
        <begin position="123"/>
        <end position="210"/>
    </location>
</feature>
<dbReference type="SMART" id="SM01201">
    <property type="entry name" value="FerB"/>
    <property type="match status" value="1"/>
</dbReference>
<feature type="compositionally biased region" description="Basic and acidic residues" evidence="14">
    <location>
        <begin position="2115"/>
        <end position="2126"/>
    </location>
</feature>
<feature type="domain" description="C2" evidence="16">
    <location>
        <begin position="1676"/>
        <end position="1794"/>
    </location>
</feature>
<dbReference type="Pfam" id="PF22901">
    <property type="entry name" value="dsrm_Ferlin"/>
    <property type="match status" value="1"/>
</dbReference>
<dbReference type="KEGG" id="aplc:110982483"/>
<evidence type="ECO:0000256" key="15">
    <source>
        <dbReference type="SAM" id="Phobius"/>
    </source>
</evidence>
<reference evidence="18" key="1">
    <citation type="submission" date="2025-08" db="UniProtKB">
        <authorList>
            <consortium name="RefSeq"/>
        </authorList>
    </citation>
    <scope>IDENTIFICATION</scope>
</reference>
<dbReference type="PRINTS" id="PR00360">
    <property type="entry name" value="C2DOMAIN"/>
</dbReference>
<feature type="region of interest" description="Disordered" evidence="14">
    <location>
        <begin position="2113"/>
        <end position="2135"/>
    </location>
</feature>
<dbReference type="CDD" id="cd08373">
    <property type="entry name" value="C2A_Ferlin"/>
    <property type="match status" value="1"/>
</dbReference>
<evidence type="ECO:0000256" key="12">
    <source>
        <dbReference type="ARBA" id="ARBA00023136"/>
    </source>
</evidence>
<keyword evidence="9" id="KW-0106">Calcium</keyword>
<dbReference type="InterPro" id="IPR035892">
    <property type="entry name" value="C2_domain_sf"/>
</dbReference>
<evidence type="ECO:0000256" key="3">
    <source>
        <dbReference type="ARBA" id="ARBA00007561"/>
    </source>
</evidence>
<dbReference type="SMART" id="SM01200">
    <property type="entry name" value="FerA"/>
    <property type="match status" value="1"/>
</dbReference>
<dbReference type="GO" id="GO:0005886">
    <property type="term" value="C:plasma membrane"/>
    <property type="evidence" value="ECO:0007669"/>
    <property type="project" value="UniProtKB-SubCell"/>
</dbReference>
<dbReference type="InterPro" id="IPR037726">
    <property type="entry name" value="C2A_Ferlin"/>
</dbReference>
<dbReference type="GO" id="GO:0007009">
    <property type="term" value="P:plasma membrane organization"/>
    <property type="evidence" value="ECO:0007669"/>
    <property type="project" value="TreeGrafter"/>
</dbReference>
<keyword evidence="12 15" id="KW-0472">Membrane</keyword>
<evidence type="ECO:0000256" key="11">
    <source>
        <dbReference type="ARBA" id="ARBA00022989"/>
    </source>
</evidence>
<dbReference type="CDD" id="cd08374">
    <property type="entry name" value="C2F_Ferlin"/>
    <property type="match status" value="1"/>
</dbReference>
<feature type="domain" description="C2" evidence="16">
    <location>
        <begin position="1287"/>
        <end position="1411"/>
    </location>
</feature>
<dbReference type="OrthoDB" id="10059618at2759"/>
<dbReference type="SMART" id="SM00239">
    <property type="entry name" value="C2"/>
    <property type="match status" value="7"/>
</dbReference>
<evidence type="ECO:0000256" key="6">
    <source>
        <dbReference type="ARBA" id="ARBA00022692"/>
    </source>
</evidence>
<evidence type="ECO:0000256" key="1">
    <source>
        <dbReference type="ARBA" id="ARBA00004401"/>
    </source>
</evidence>
<feature type="compositionally biased region" description="Basic residues" evidence="14">
    <location>
        <begin position="196"/>
        <end position="208"/>
    </location>
</feature>
<keyword evidence="10" id="KW-0735">Signal-anchor</keyword>
<dbReference type="GeneID" id="110982483"/>
<dbReference type="CDD" id="cd04037">
    <property type="entry name" value="C2E_Ferlin"/>
    <property type="match status" value="1"/>
</dbReference>
<dbReference type="GO" id="GO:0030659">
    <property type="term" value="C:cytoplasmic vesicle membrane"/>
    <property type="evidence" value="ECO:0007669"/>
    <property type="project" value="UniProtKB-SubCell"/>
</dbReference>
<keyword evidence="13" id="KW-0968">Cytoplasmic vesicle</keyword>
<dbReference type="InterPro" id="IPR032362">
    <property type="entry name" value="Ferlin_C"/>
</dbReference>
<evidence type="ECO:0000256" key="14">
    <source>
        <dbReference type="SAM" id="MobiDB-lite"/>
    </source>
</evidence>
<dbReference type="SUPFAM" id="SSF49562">
    <property type="entry name" value="C2 domain (Calcium/lipid-binding domain, CaLB)"/>
    <property type="match status" value="7"/>
</dbReference>
<dbReference type="CDD" id="cd04011">
    <property type="entry name" value="C2B_Ferlin"/>
    <property type="match status" value="1"/>
</dbReference>
<feature type="region of interest" description="Disordered" evidence="14">
    <location>
        <begin position="1483"/>
        <end position="1521"/>
    </location>
</feature>
<feature type="domain" description="C2" evidence="16">
    <location>
        <begin position="197"/>
        <end position="315"/>
    </location>
</feature>
<dbReference type="InterPro" id="IPR012560">
    <property type="entry name" value="Ferlin_A-domain"/>
</dbReference>
<dbReference type="CDD" id="cd04017">
    <property type="entry name" value="C2D_Ferlin"/>
    <property type="match status" value="1"/>
</dbReference>
<dbReference type="InterPro" id="IPR037723">
    <property type="entry name" value="C2D_Ferlin"/>
</dbReference>
<dbReference type="PANTHER" id="PTHR12546">
    <property type="entry name" value="FER-1-LIKE"/>
    <property type="match status" value="1"/>
</dbReference>
<evidence type="ECO:0000256" key="2">
    <source>
        <dbReference type="ARBA" id="ARBA00004483"/>
    </source>
</evidence>
<dbReference type="InterPro" id="IPR037720">
    <property type="entry name" value="C2B_Ferlin"/>
</dbReference>
<dbReference type="GO" id="GO:0046872">
    <property type="term" value="F:metal ion binding"/>
    <property type="evidence" value="ECO:0007669"/>
    <property type="project" value="UniProtKB-KW"/>
</dbReference>
<dbReference type="Proteomes" id="UP000694845">
    <property type="component" value="Unplaced"/>
</dbReference>
<comment type="subcellular location">
    <subcellularLocation>
        <location evidence="1">Cell membrane</location>
        <topology evidence="1">Single-pass type II membrane protein</topology>
    </subcellularLocation>
    <subcellularLocation>
        <location evidence="2">Cytoplasmic vesicle membrane</location>
        <topology evidence="2">Single-pass type II membrane protein</topology>
    </subcellularLocation>
</comment>
<feature type="compositionally biased region" description="Gly residues" evidence="14">
    <location>
        <begin position="1501"/>
        <end position="1515"/>
    </location>
</feature>
<accession>A0A8B7YVT9</accession>
<feature type="transmembrane region" description="Helical" evidence="15">
    <location>
        <begin position="2162"/>
        <end position="2182"/>
    </location>
</feature>
<gene>
    <name evidence="18" type="primary">LOC110982483</name>
</gene>
<evidence type="ECO:0000256" key="8">
    <source>
        <dbReference type="ARBA" id="ARBA00022737"/>
    </source>
</evidence>
<dbReference type="SMART" id="SM01202">
    <property type="entry name" value="FerI"/>
    <property type="match status" value="1"/>
</dbReference>
<keyword evidence="11 15" id="KW-1133">Transmembrane helix</keyword>
<dbReference type="PROSITE" id="PS50004">
    <property type="entry name" value="C2"/>
    <property type="match status" value="7"/>
</dbReference>
<evidence type="ECO:0000256" key="4">
    <source>
        <dbReference type="ARBA" id="ARBA00022475"/>
    </source>
</evidence>
<comment type="similarity">
    <text evidence="3">Belongs to the ferlin family.</text>
</comment>
<dbReference type="InterPro" id="IPR037722">
    <property type="entry name" value="C2C_Ferlin"/>
</dbReference>
<dbReference type="InterPro" id="IPR006614">
    <property type="entry name" value="Peroxin/Ferlin"/>
</dbReference>
<dbReference type="PANTHER" id="PTHR12546:SF33">
    <property type="entry name" value="SPERM VESICLE FUSION PROTEIN FER-1"/>
    <property type="match status" value="1"/>
</dbReference>
<dbReference type="Pfam" id="PF08165">
    <property type="entry name" value="FerA"/>
    <property type="match status" value="1"/>
</dbReference>
<evidence type="ECO:0000256" key="5">
    <source>
        <dbReference type="ARBA" id="ARBA00022553"/>
    </source>
</evidence>
<dbReference type="InterPro" id="IPR000008">
    <property type="entry name" value="C2_dom"/>
</dbReference>
<feature type="domain" description="C2" evidence="16">
    <location>
        <begin position="1"/>
        <end position="103"/>
    </location>
</feature>
<feature type="compositionally biased region" description="Gly residues" evidence="14">
    <location>
        <begin position="135"/>
        <end position="147"/>
    </location>
</feature>
<dbReference type="Pfam" id="PF08150">
    <property type="entry name" value="FerB"/>
    <property type="match status" value="1"/>
</dbReference>
<dbReference type="InterPro" id="IPR012968">
    <property type="entry name" value="FerIin_dom"/>
</dbReference>
<dbReference type="Gene3D" id="2.60.40.150">
    <property type="entry name" value="C2 domain"/>
    <property type="match status" value="6"/>
</dbReference>
<dbReference type="InterPro" id="IPR037721">
    <property type="entry name" value="Ferlin"/>
</dbReference>
<keyword evidence="6 15" id="KW-0812">Transmembrane</keyword>
<feature type="domain" description="C2" evidence="16">
    <location>
        <begin position="1119"/>
        <end position="1252"/>
    </location>
</feature>
<dbReference type="InterPro" id="IPR012561">
    <property type="entry name" value="Ferlin_B-domain"/>
</dbReference>
<organism evidence="17 18">
    <name type="scientific">Acanthaster planci</name>
    <name type="common">Crown-of-thorns starfish</name>
    <dbReference type="NCBI Taxonomy" id="133434"/>
    <lineage>
        <taxon>Eukaryota</taxon>
        <taxon>Metazoa</taxon>
        <taxon>Echinodermata</taxon>
        <taxon>Eleutherozoa</taxon>
        <taxon>Asterozoa</taxon>
        <taxon>Asteroidea</taxon>
        <taxon>Valvatacea</taxon>
        <taxon>Valvatida</taxon>
        <taxon>Acanthasteridae</taxon>
        <taxon>Acanthaster</taxon>
    </lineage>
</organism>
<name>A0A8B7YVT9_ACAPL</name>
<dbReference type="RefSeq" id="XP_022096605.1">
    <property type="nucleotide sequence ID" value="XM_022240913.1"/>
</dbReference>